<feature type="domain" description="Receptor ligand binding region" evidence="7">
    <location>
        <begin position="1"/>
        <end position="157"/>
    </location>
</feature>
<keyword evidence="5" id="KW-0675">Receptor</keyword>
<comment type="caution">
    <text evidence="8">The sequence shown here is derived from an EMBL/GenBank/DDBJ whole genome shotgun (WGS) entry which is preliminary data.</text>
</comment>
<dbReference type="Pfam" id="PF01094">
    <property type="entry name" value="ANF_receptor"/>
    <property type="match status" value="1"/>
</dbReference>
<evidence type="ECO:0000256" key="4">
    <source>
        <dbReference type="ARBA" id="ARBA00023136"/>
    </source>
</evidence>
<evidence type="ECO:0000313" key="9">
    <source>
        <dbReference type="Proteomes" id="UP000187203"/>
    </source>
</evidence>
<sequence length="159" mass="17361">MALSDFYATHASYRTRLVLNPRDSKSAVIGAATAALDLIKNVEVKAIIGPQTSMQANFVINLGNESHVPIISFSATSPSLTSLRSPYFLRATQNDSFQVHAISSIVQAFGWREAVPIYIDNEFGEGIIPYLTNALQSINIRVPYQSVIPSSTTDDQITL</sequence>
<dbReference type="Proteomes" id="UP000187203">
    <property type="component" value="Unassembled WGS sequence"/>
</dbReference>
<protein>
    <submittedName>
        <fullName evidence="8">GPCR, family 3</fullName>
    </submittedName>
</protein>
<keyword evidence="9" id="KW-1185">Reference proteome</keyword>
<evidence type="ECO:0000256" key="5">
    <source>
        <dbReference type="ARBA" id="ARBA00023170"/>
    </source>
</evidence>
<dbReference type="OrthoDB" id="5984008at2759"/>
<dbReference type="Gene3D" id="3.40.50.2300">
    <property type="match status" value="2"/>
</dbReference>
<dbReference type="PRINTS" id="PR00248">
    <property type="entry name" value="GPCRMGR"/>
</dbReference>
<dbReference type="InterPro" id="IPR001828">
    <property type="entry name" value="ANF_lig-bd_rcpt"/>
</dbReference>
<evidence type="ECO:0000256" key="3">
    <source>
        <dbReference type="ARBA" id="ARBA00022989"/>
    </source>
</evidence>
<dbReference type="EMBL" id="AWUE01016540">
    <property type="protein sequence ID" value="OMO90593.1"/>
    <property type="molecule type" value="Genomic_DNA"/>
</dbReference>
<evidence type="ECO:0000313" key="8">
    <source>
        <dbReference type="EMBL" id="OMO90593.1"/>
    </source>
</evidence>
<dbReference type="InterPro" id="IPR028082">
    <property type="entry name" value="Peripla_BP_I"/>
</dbReference>
<proteinExistence type="predicted"/>
<keyword evidence="3" id="KW-1133">Transmembrane helix</keyword>
<dbReference type="GO" id="GO:0016020">
    <property type="term" value="C:membrane"/>
    <property type="evidence" value="ECO:0007669"/>
    <property type="project" value="UniProtKB-SubCell"/>
</dbReference>
<name>A0A1R3J6X6_9ROSI</name>
<evidence type="ECO:0000259" key="7">
    <source>
        <dbReference type="Pfam" id="PF01094"/>
    </source>
</evidence>
<reference evidence="9" key="1">
    <citation type="submission" date="2013-09" db="EMBL/GenBank/DDBJ databases">
        <title>Corchorus olitorius genome sequencing.</title>
        <authorList>
            <person name="Alam M."/>
            <person name="Haque M.S."/>
            <person name="Islam M.S."/>
            <person name="Emdad E.M."/>
            <person name="Islam M.M."/>
            <person name="Ahmed B."/>
            <person name="Halim A."/>
            <person name="Hossen Q.M.M."/>
            <person name="Hossain M.Z."/>
            <person name="Ahmed R."/>
            <person name="Khan M.M."/>
            <person name="Islam R."/>
            <person name="Rashid M.M."/>
            <person name="Khan S.A."/>
            <person name="Rahman M.S."/>
            <person name="Alam M."/>
            <person name="Yahiya A.S."/>
            <person name="Khan M.S."/>
            <person name="Azam M.S."/>
            <person name="Haque T."/>
            <person name="Lashkar M.Z.H."/>
            <person name="Akhand A.I."/>
            <person name="Morshed G."/>
            <person name="Roy S."/>
            <person name="Uddin K.S."/>
            <person name="Rabeya T."/>
            <person name="Hossain A.S."/>
            <person name="Chowdhury A."/>
            <person name="Snigdha A.R."/>
            <person name="Mortoza M.S."/>
            <person name="Matin S.A."/>
            <person name="Hoque S.M.E."/>
            <person name="Islam M.K."/>
            <person name="Roy D.K."/>
            <person name="Haider R."/>
            <person name="Moosa M.M."/>
            <person name="Elias S.M."/>
            <person name="Hasan A.M."/>
            <person name="Jahan S."/>
            <person name="Shafiuddin M."/>
            <person name="Mahmood N."/>
            <person name="Shommy N.S."/>
        </authorList>
    </citation>
    <scope>NUCLEOTIDE SEQUENCE [LARGE SCALE GENOMIC DNA]</scope>
    <source>
        <strain evidence="9">cv. O-4</strain>
    </source>
</reference>
<evidence type="ECO:0000256" key="1">
    <source>
        <dbReference type="ARBA" id="ARBA00004141"/>
    </source>
</evidence>
<organism evidence="8 9">
    <name type="scientific">Corchorus olitorius</name>
    <dbReference type="NCBI Taxonomy" id="93759"/>
    <lineage>
        <taxon>Eukaryota</taxon>
        <taxon>Viridiplantae</taxon>
        <taxon>Streptophyta</taxon>
        <taxon>Embryophyta</taxon>
        <taxon>Tracheophyta</taxon>
        <taxon>Spermatophyta</taxon>
        <taxon>Magnoliopsida</taxon>
        <taxon>eudicotyledons</taxon>
        <taxon>Gunneridae</taxon>
        <taxon>Pentapetalae</taxon>
        <taxon>rosids</taxon>
        <taxon>malvids</taxon>
        <taxon>Malvales</taxon>
        <taxon>Malvaceae</taxon>
        <taxon>Grewioideae</taxon>
        <taxon>Apeibeae</taxon>
        <taxon>Corchorus</taxon>
    </lineage>
</organism>
<dbReference type="SUPFAM" id="SSF53822">
    <property type="entry name" value="Periplasmic binding protein-like I"/>
    <property type="match status" value="1"/>
</dbReference>
<dbReference type="InterPro" id="IPR000337">
    <property type="entry name" value="GPCR_3"/>
</dbReference>
<keyword evidence="6" id="KW-0325">Glycoprotein</keyword>
<keyword evidence="4" id="KW-0472">Membrane</keyword>
<keyword evidence="2" id="KW-0812">Transmembrane</keyword>
<gene>
    <name evidence="8" type="ORF">COLO4_19008</name>
</gene>
<accession>A0A1R3J6X6</accession>
<dbReference type="InterPro" id="IPR015683">
    <property type="entry name" value="Ionotropic_Glu_rcpt"/>
</dbReference>
<evidence type="ECO:0000256" key="2">
    <source>
        <dbReference type="ARBA" id="ARBA00022692"/>
    </source>
</evidence>
<dbReference type="GO" id="GO:0004930">
    <property type="term" value="F:G protein-coupled receptor activity"/>
    <property type="evidence" value="ECO:0007669"/>
    <property type="project" value="InterPro"/>
</dbReference>
<dbReference type="PANTHER" id="PTHR34836:SF1">
    <property type="entry name" value="OS09G0428600 PROTEIN"/>
    <property type="match status" value="1"/>
</dbReference>
<dbReference type="AlphaFoldDB" id="A0A1R3J6X6"/>
<evidence type="ECO:0000256" key="6">
    <source>
        <dbReference type="ARBA" id="ARBA00023180"/>
    </source>
</evidence>
<dbReference type="PANTHER" id="PTHR34836">
    <property type="entry name" value="OS06G0188250 PROTEIN"/>
    <property type="match status" value="1"/>
</dbReference>
<comment type="subcellular location">
    <subcellularLocation>
        <location evidence="1">Membrane</location>
        <topology evidence="1">Multi-pass membrane protein</topology>
    </subcellularLocation>
</comment>